<keyword evidence="2" id="KW-0539">Nucleus</keyword>
<organism evidence="3 4">
    <name type="scientific">Glarea lozoyensis (strain ATCC 20868 / MF5171)</name>
    <dbReference type="NCBI Taxonomy" id="1116229"/>
    <lineage>
        <taxon>Eukaryota</taxon>
        <taxon>Fungi</taxon>
        <taxon>Dikarya</taxon>
        <taxon>Ascomycota</taxon>
        <taxon>Pezizomycotina</taxon>
        <taxon>Leotiomycetes</taxon>
        <taxon>Helotiales</taxon>
        <taxon>Helotiaceae</taxon>
        <taxon>Glarea</taxon>
    </lineage>
</organism>
<dbReference type="GO" id="GO:0005634">
    <property type="term" value="C:nucleus"/>
    <property type="evidence" value="ECO:0007669"/>
    <property type="project" value="UniProtKB-SubCell"/>
</dbReference>
<dbReference type="OMA" id="TIYNWHT"/>
<dbReference type="KEGG" id="glz:GLAREA_06635"/>
<dbReference type="PANTHER" id="PTHR37534:SF46">
    <property type="entry name" value="ZN(II)2CYS6 TRANSCRIPTION FACTOR (EUROFUNG)"/>
    <property type="match status" value="1"/>
</dbReference>
<dbReference type="AlphaFoldDB" id="S3D579"/>
<dbReference type="OrthoDB" id="194358at2759"/>
<reference evidence="3 4" key="1">
    <citation type="journal article" date="2013" name="BMC Genomics">
        <title>Genomics-driven discovery of the pneumocandin biosynthetic gene cluster in the fungus Glarea lozoyensis.</title>
        <authorList>
            <person name="Chen L."/>
            <person name="Yue Q."/>
            <person name="Zhang X."/>
            <person name="Xiang M."/>
            <person name="Wang C."/>
            <person name="Li S."/>
            <person name="Che Y."/>
            <person name="Ortiz-Lopez F.J."/>
            <person name="Bills G.F."/>
            <person name="Liu X."/>
            <person name="An Z."/>
        </authorList>
    </citation>
    <scope>NUCLEOTIDE SEQUENCE [LARGE SCALE GENOMIC DNA]</scope>
    <source>
        <strain evidence="4">ATCC 20868 / MF5171</strain>
    </source>
</reference>
<proteinExistence type="predicted"/>
<evidence type="ECO:0000313" key="4">
    <source>
        <dbReference type="Proteomes" id="UP000016922"/>
    </source>
</evidence>
<dbReference type="PANTHER" id="PTHR37534">
    <property type="entry name" value="TRANSCRIPTIONAL ACTIVATOR PROTEIN UGA3"/>
    <property type="match status" value="1"/>
</dbReference>
<dbReference type="eggNOG" id="ENOG502S0PW">
    <property type="taxonomic scope" value="Eukaryota"/>
</dbReference>
<dbReference type="EMBL" id="KE145357">
    <property type="protein sequence ID" value="EPE33622.1"/>
    <property type="molecule type" value="Genomic_DNA"/>
</dbReference>
<dbReference type="Proteomes" id="UP000016922">
    <property type="component" value="Unassembled WGS sequence"/>
</dbReference>
<protein>
    <recommendedName>
        <fullName evidence="5">Transcription factor domain-containing protein</fullName>
    </recommendedName>
</protein>
<dbReference type="GeneID" id="19465688"/>
<dbReference type="InterPro" id="IPR021858">
    <property type="entry name" value="Fun_TF"/>
</dbReference>
<evidence type="ECO:0000313" key="3">
    <source>
        <dbReference type="EMBL" id="EPE33622.1"/>
    </source>
</evidence>
<evidence type="ECO:0000256" key="1">
    <source>
        <dbReference type="ARBA" id="ARBA00004123"/>
    </source>
</evidence>
<sequence length="358" mass="39961">MSNHHSQRWYWDPLTDERSGHDVKHVAGVVLSSHTKRTDSKIPNQITQDVSQNFISHFFTEYLIRNDFASGSLDLDAIISNFQISPSLYYVLLAVGALDMSKNPLSSPAARKSATTAALTSYQKSISSFRTDLQLTKLTQNDAALWTTFFLGIFELMCDISGEGWVKHILHGTSQILKARGPGAHLEGRGRSVWNVIDPTASLPKKIELVELAAEGLLIRTSLEAWHLNFQADIEKDPISKQDPWIILASTYYHSISIYLSGIFEYRTQFNHSASPTLCPSQIQNHVNAILSNAELALRTTRLVGILFFFPLRVAGARAKTIGQRSKILRMLGDISKRSFVVADAFVADLDGVWEERG</sequence>
<dbReference type="RefSeq" id="XP_008078774.1">
    <property type="nucleotide sequence ID" value="XM_008080583.1"/>
</dbReference>
<evidence type="ECO:0000256" key="2">
    <source>
        <dbReference type="ARBA" id="ARBA00023242"/>
    </source>
</evidence>
<evidence type="ECO:0008006" key="5">
    <source>
        <dbReference type="Google" id="ProtNLM"/>
    </source>
</evidence>
<comment type="subcellular location">
    <subcellularLocation>
        <location evidence="1">Nucleus</location>
    </subcellularLocation>
</comment>
<name>S3D579_GLAL2</name>
<accession>S3D579</accession>
<dbReference type="Pfam" id="PF11951">
    <property type="entry name" value="Fungal_trans_2"/>
    <property type="match status" value="1"/>
</dbReference>
<keyword evidence="4" id="KW-1185">Reference proteome</keyword>
<dbReference type="HOGENOM" id="CLU_044233_0_0_1"/>
<gene>
    <name evidence="3" type="ORF">GLAREA_06635</name>
</gene>